<feature type="transmembrane region" description="Helical" evidence="6">
    <location>
        <begin position="44"/>
        <end position="62"/>
    </location>
</feature>
<evidence type="ECO:0000259" key="7">
    <source>
        <dbReference type="Pfam" id="PF00361"/>
    </source>
</evidence>
<dbReference type="Pfam" id="PF00361">
    <property type="entry name" value="Proton_antipo_M"/>
    <property type="match status" value="1"/>
</dbReference>
<keyword evidence="4 6" id="KW-0472">Membrane</keyword>
<feature type="transmembrane region" description="Helical" evidence="6">
    <location>
        <begin position="338"/>
        <end position="356"/>
    </location>
</feature>
<dbReference type="AlphaFoldDB" id="W4LGE3"/>
<evidence type="ECO:0000256" key="6">
    <source>
        <dbReference type="SAM" id="Phobius"/>
    </source>
</evidence>
<dbReference type="GO" id="GO:0015990">
    <property type="term" value="P:electron transport coupled proton transport"/>
    <property type="evidence" value="ECO:0007669"/>
    <property type="project" value="TreeGrafter"/>
</dbReference>
<evidence type="ECO:0000256" key="5">
    <source>
        <dbReference type="RuleBase" id="RU000320"/>
    </source>
</evidence>
<keyword evidence="3 6" id="KW-1133">Transmembrane helix</keyword>
<dbReference type="PATRIC" id="fig|1429438.4.peg.4621"/>
<dbReference type="PRINTS" id="PR01435">
    <property type="entry name" value="NPOXDRDTASE5"/>
</dbReference>
<evidence type="ECO:0000313" key="9">
    <source>
        <dbReference type="Proteomes" id="UP000019141"/>
    </source>
</evidence>
<dbReference type="PANTHER" id="PTHR42829:SF2">
    <property type="entry name" value="NADH-UBIQUINONE OXIDOREDUCTASE CHAIN 5"/>
    <property type="match status" value="1"/>
</dbReference>
<keyword evidence="2 5" id="KW-0812">Transmembrane</keyword>
<proteinExistence type="predicted"/>
<evidence type="ECO:0000313" key="8">
    <source>
        <dbReference type="EMBL" id="ETW97077.1"/>
    </source>
</evidence>
<evidence type="ECO:0000256" key="3">
    <source>
        <dbReference type="ARBA" id="ARBA00022989"/>
    </source>
</evidence>
<evidence type="ECO:0000256" key="2">
    <source>
        <dbReference type="ARBA" id="ARBA00022692"/>
    </source>
</evidence>
<accession>W4LGE3</accession>
<protein>
    <recommendedName>
        <fullName evidence="7">NADH:quinone oxidoreductase/Mrp antiporter transmembrane domain-containing protein</fullName>
    </recommendedName>
</protein>
<evidence type="ECO:0000256" key="4">
    <source>
        <dbReference type="ARBA" id="ARBA00023136"/>
    </source>
</evidence>
<reference evidence="8 9" key="1">
    <citation type="journal article" date="2014" name="Nature">
        <title>An environmental bacterial taxon with a large and distinct metabolic repertoire.</title>
        <authorList>
            <person name="Wilson M.C."/>
            <person name="Mori T."/>
            <person name="Ruckert C."/>
            <person name="Uria A.R."/>
            <person name="Helf M.J."/>
            <person name="Takada K."/>
            <person name="Gernert C."/>
            <person name="Steffens U.A."/>
            <person name="Heycke N."/>
            <person name="Schmitt S."/>
            <person name="Rinke C."/>
            <person name="Helfrich E.J."/>
            <person name="Brachmann A.O."/>
            <person name="Gurgui C."/>
            <person name="Wakimoto T."/>
            <person name="Kracht M."/>
            <person name="Crusemann M."/>
            <person name="Hentschel U."/>
            <person name="Abe I."/>
            <person name="Matsunaga S."/>
            <person name="Kalinowski J."/>
            <person name="Takeyama H."/>
            <person name="Piel J."/>
        </authorList>
    </citation>
    <scope>NUCLEOTIDE SEQUENCE [LARGE SCALE GENOMIC DNA]</scope>
    <source>
        <strain evidence="9">TSY1</strain>
    </source>
</reference>
<dbReference type="PANTHER" id="PTHR42829">
    <property type="entry name" value="NADH-UBIQUINONE OXIDOREDUCTASE CHAIN 5"/>
    <property type="match status" value="1"/>
</dbReference>
<dbReference type="GO" id="GO:0008137">
    <property type="term" value="F:NADH dehydrogenase (ubiquinone) activity"/>
    <property type="evidence" value="ECO:0007669"/>
    <property type="project" value="InterPro"/>
</dbReference>
<sequence length="357" mass="40320">MTHAFFKGLLFLGAGSVIHAMHEEQDMRNMGGLYKHIPGTYRTMAIATLAIAGIFPFAGFWSKDEILTMAIKAGGINVIFWILGMCAAFMTSFYMFRLLFMTFYGQERFDEHHVHPHESPPVMLTPLKILAFLSLIGGAVVGIPPENGLFHQFLGHAFHHWVDHHPHAFHIWPDLFLMILSTIIALAGFFTAYSLYLSDPQARESFGSRVSGAWNVLWNVVIWNRRGVDVFYTERAQGLATKYELAYDALLNKYYVDEIYHLYVVRPIMWGMNALWVVDGTVVDGIVNGFGKFTRLYSNWSGWVDRRYVDGSVNGAAELVRGGSQAFRLLQTGVVQNYLLVMALGVFVFVAIFLIAV</sequence>
<dbReference type="Proteomes" id="UP000019141">
    <property type="component" value="Unassembled WGS sequence"/>
</dbReference>
<dbReference type="InterPro" id="IPR001750">
    <property type="entry name" value="ND/Mrp_TM"/>
</dbReference>
<comment type="caution">
    <text evidence="8">The sequence shown here is derived from an EMBL/GenBank/DDBJ whole genome shotgun (WGS) entry which is preliminary data.</text>
</comment>
<dbReference type="EMBL" id="AZHW01000707">
    <property type="protein sequence ID" value="ETW97077.1"/>
    <property type="molecule type" value="Genomic_DNA"/>
</dbReference>
<feature type="transmembrane region" description="Helical" evidence="6">
    <location>
        <begin position="175"/>
        <end position="196"/>
    </location>
</feature>
<name>W4LGE3_ENTF1</name>
<dbReference type="HOGENOM" id="CLU_775415_0_0_7"/>
<organism evidence="8 9">
    <name type="scientific">Entotheonella factor</name>
    <dbReference type="NCBI Taxonomy" id="1429438"/>
    <lineage>
        <taxon>Bacteria</taxon>
        <taxon>Pseudomonadati</taxon>
        <taxon>Nitrospinota/Tectimicrobiota group</taxon>
        <taxon>Candidatus Tectimicrobiota</taxon>
        <taxon>Candidatus Entotheonellia</taxon>
        <taxon>Candidatus Entotheonellales</taxon>
        <taxon>Candidatus Entotheonellaceae</taxon>
        <taxon>Candidatus Entotheonella</taxon>
    </lineage>
</organism>
<dbReference type="GO" id="GO:0003954">
    <property type="term" value="F:NADH dehydrogenase activity"/>
    <property type="evidence" value="ECO:0007669"/>
    <property type="project" value="TreeGrafter"/>
</dbReference>
<dbReference type="GO" id="GO:0042773">
    <property type="term" value="P:ATP synthesis coupled electron transport"/>
    <property type="evidence" value="ECO:0007669"/>
    <property type="project" value="InterPro"/>
</dbReference>
<feature type="transmembrane region" description="Helical" evidence="6">
    <location>
        <begin position="74"/>
        <end position="96"/>
    </location>
</feature>
<dbReference type="GO" id="GO:0012505">
    <property type="term" value="C:endomembrane system"/>
    <property type="evidence" value="ECO:0007669"/>
    <property type="project" value="UniProtKB-SubCell"/>
</dbReference>
<gene>
    <name evidence="8" type="ORF">ETSY1_24075</name>
</gene>
<evidence type="ECO:0000256" key="1">
    <source>
        <dbReference type="ARBA" id="ARBA00004127"/>
    </source>
</evidence>
<feature type="domain" description="NADH:quinone oxidoreductase/Mrp antiporter transmembrane" evidence="7">
    <location>
        <begin position="1"/>
        <end position="91"/>
    </location>
</feature>
<dbReference type="InterPro" id="IPR003945">
    <property type="entry name" value="NU5C-like"/>
</dbReference>
<comment type="subcellular location">
    <subcellularLocation>
        <location evidence="1">Endomembrane system</location>
        <topology evidence="1">Multi-pass membrane protein</topology>
    </subcellularLocation>
    <subcellularLocation>
        <location evidence="5">Membrane</location>
        <topology evidence="5">Multi-pass membrane protein</topology>
    </subcellularLocation>
</comment>
<keyword evidence="9" id="KW-1185">Reference proteome</keyword>
<dbReference type="Gene3D" id="1.20.5.2700">
    <property type="match status" value="2"/>
</dbReference>
<dbReference type="GO" id="GO:0016020">
    <property type="term" value="C:membrane"/>
    <property type="evidence" value="ECO:0007669"/>
    <property type="project" value="UniProtKB-SubCell"/>
</dbReference>